<dbReference type="InterPro" id="IPR013424">
    <property type="entry name" value="Ice-binding_C"/>
</dbReference>
<sequence>MVSIQRCARFALTACSLFFAGAALAVPTTYYGFDESPQGQVPTDGESYAVRSQFLSDLKSGTVAGESFESYEYRSTPATLFGGKAGLSVADVQGRSQIGQETFDDGGVSSGRFNTTPEGQYFWESSRSFTLTFATAINAFGFYATDVGDFDGLLTVTVNGEDYDVYGETGGGTGSRGSLTTTADTDPDSTNGSLIFWGIVDLETAFSEIVITITQNQGADADALGFDDLLVATTAAQPPSEVPEPASLALAAFALAGAAVARRRRQG</sequence>
<dbReference type="AlphaFoldDB" id="A0A4R2M7P2"/>
<reference evidence="3 4" key="1">
    <citation type="submission" date="2019-03" db="EMBL/GenBank/DDBJ databases">
        <title>Genomic Encyclopedia of Type Strains, Phase IV (KMG-IV): sequencing the most valuable type-strain genomes for metagenomic binning, comparative biology and taxonomic classification.</title>
        <authorList>
            <person name="Goeker M."/>
        </authorList>
    </citation>
    <scope>NUCLEOTIDE SEQUENCE [LARGE SCALE GENOMIC DNA]</scope>
    <source>
        <strain evidence="3 4">DSM 1709</strain>
    </source>
</reference>
<comment type="caution">
    <text evidence="3">The sequence shown here is derived from an EMBL/GenBank/DDBJ whole genome shotgun (WGS) entry which is preliminary data.</text>
</comment>
<dbReference type="Proteomes" id="UP000295106">
    <property type="component" value="Unassembled WGS sequence"/>
</dbReference>
<name>A0A4R2M7P2_RUBGE</name>
<evidence type="ECO:0000313" key="4">
    <source>
        <dbReference type="Proteomes" id="UP000295106"/>
    </source>
</evidence>
<feature type="chain" id="PRO_5020182078" evidence="1">
    <location>
        <begin position="26"/>
        <end position="267"/>
    </location>
</feature>
<evidence type="ECO:0000256" key="1">
    <source>
        <dbReference type="SAM" id="SignalP"/>
    </source>
</evidence>
<dbReference type="GeneID" id="99683724"/>
<keyword evidence="1" id="KW-0732">Signal</keyword>
<organism evidence="3 4">
    <name type="scientific">Rubrivivax gelatinosus</name>
    <name type="common">Rhodocyclus gelatinosus</name>
    <name type="synonym">Rhodopseudomonas gelatinosa</name>
    <dbReference type="NCBI Taxonomy" id="28068"/>
    <lineage>
        <taxon>Bacteria</taxon>
        <taxon>Pseudomonadati</taxon>
        <taxon>Pseudomonadota</taxon>
        <taxon>Betaproteobacteria</taxon>
        <taxon>Burkholderiales</taxon>
        <taxon>Sphaerotilaceae</taxon>
        <taxon>Rubrivivax</taxon>
    </lineage>
</organism>
<proteinExistence type="predicted"/>
<dbReference type="Pfam" id="PF07589">
    <property type="entry name" value="PEP-CTERM"/>
    <property type="match status" value="1"/>
</dbReference>
<dbReference type="RefSeq" id="WP_132649430.1">
    <property type="nucleotide sequence ID" value="NZ_CP181386.1"/>
</dbReference>
<protein>
    <submittedName>
        <fullName evidence="3">Putative secreted protein with PEP-CTERM sorting signal/MYXO-CTERM domain-containing protein</fullName>
    </submittedName>
</protein>
<evidence type="ECO:0000259" key="2">
    <source>
        <dbReference type="Pfam" id="PF07589"/>
    </source>
</evidence>
<feature type="signal peptide" evidence="1">
    <location>
        <begin position="1"/>
        <end position="25"/>
    </location>
</feature>
<dbReference type="NCBIfam" id="TIGR02595">
    <property type="entry name" value="PEP_CTERM"/>
    <property type="match status" value="1"/>
</dbReference>
<gene>
    <name evidence="3" type="ORF">EV684_11750</name>
</gene>
<dbReference type="OrthoDB" id="9157266at2"/>
<dbReference type="EMBL" id="SLXD01000017">
    <property type="protein sequence ID" value="TCO98405.1"/>
    <property type="molecule type" value="Genomic_DNA"/>
</dbReference>
<evidence type="ECO:0000313" key="3">
    <source>
        <dbReference type="EMBL" id="TCO98405.1"/>
    </source>
</evidence>
<accession>A0A4R2M7P2</accession>
<feature type="domain" description="Ice-binding protein C-terminal" evidence="2">
    <location>
        <begin position="242"/>
        <end position="265"/>
    </location>
</feature>